<evidence type="ECO:0000313" key="2">
    <source>
        <dbReference type="Proteomes" id="UP001310290"/>
    </source>
</evidence>
<protein>
    <submittedName>
        <fullName evidence="1">Uncharacterized protein</fullName>
    </submittedName>
</protein>
<accession>A0ABU8AP39</accession>
<sequence>MKVTYTPEGDEQQVFDYNPNKLMSVEREALERVTGRSFSDFAMGVLKGNALCRRALLHVLLKRQHPTLRLDDVDFAWDELTVEMTQGEIDLAVARLREKGGDEAMIDAMLKQRETAPEDNGEGKARLPFAV</sequence>
<gene>
    <name evidence="1" type="ORF">QBA35_18990</name>
</gene>
<evidence type="ECO:0000313" key="1">
    <source>
        <dbReference type="EMBL" id="MEH0635387.1"/>
    </source>
</evidence>
<proteinExistence type="predicted"/>
<dbReference type="Proteomes" id="UP001310290">
    <property type="component" value="Unassembled WGS sequence"/>
</dbReference>
<keyword evidence="2" id="KW-1185">Reference proteome</keyword>
<dbReference type="EMBL" id="JARULZ010000001">
    <property type="protein sequence ID" value="MEH0635387.1"/>
    <property type="molecule type" value="Genomic_DNA"/>
</dbReference>
<reference evidence="1" key="1">
    <citation type="submission" date="2023-04" db="EMBL/GenBank/DDBJ databases">
        <title>Genomic diversity of scab-causing Streptomyces spp. in the province of Quebec, Canada.</title>
        <authorList>
            <person name="Biessy A."/>
            <person name="Cadieux M."/>
            <person name="Ciotola M."/>
            <person name="Filion M."/>
        </authorList>
    </citation>
    <scope>NUCLEOTIDE SEQUENCE</scope>
    <source>
        <strain evidence="1">B21-115</strain>
    </source>
</reference>
<name>A0ABU8AP39_9ACTN</name>
<organism evidence="1 2">
    <name type="scientific">Streptomyces bottropensis</name>
    <dbReference type="NCBI Taxonomy" id="42235"/>
    <lineage>
        <taxon>Bacteria</taxon>
        <taxon>Bacillati</taxon>
        <taxon>Actinomycetota</taxon>
        <taxon>Actinomycetes</taxon>
        <taxon>Kitasatosporales</taxon>
        <taxon>Streptomycetaceae</taxon>
        <taxon>Streptomyces</taxon>
    </lineage>
</organism>
<comment type="caution">
    <text evidence="1">The sequence shown here is derived from an EMBL/GenBank/DDBJ whole genome shotgun (WGS) entry which is preliminary data.</text>
</comment>
<dbReference type="RefSeq" id="WP_334659186.1">
    <property type="nucleotide sequence ID" value="NZ_JARULZ010000001.1"/>
</dbReference>